<protein>
    <submittedName>
        <fullName evidence="1">Uncharacterized protein</fullName>
    </submittedName>
</protein>
<dbReference type="AlphaFoldDB" id="A0A4R3JAB2"/>
<reference evidence="1 2" key="1">
    <citation type="submission" date="2019-03" db="EMBL/GenBank/DDBJ databases">
        <title>Genomic Encyclopedia of Type Strains, Phase IV (KMG-IV): sequencing the most valuable type-strain genomes for metagenomic binning, comparative biology and taxonomic classification.</title>
        <authorList>
            <person name="Goeker M."/>
        </authorList>
    </citation>
    <scope>NUCLEOTIDE SEQUENCE [LARGE SCALE GENOMIC DNA]</scope>
    <source>
        <strain evidence="1 2">DSM 101688</strain>
    </source>
</reference>
<sequence length="100" mass="11247">MSGVVMEFEDRLRRVVNHACGHNDNLKGKSLFENSDEHLAKGRSYKVTVYVPVTVTIYNIYKKMSCEAIHGVSSGQSAHDEPAHVARRRALLASLPPYKY</sequence>
<organism evidence="1 2">
    <name type="scientific">Varunaivibrio sulfuroxidans</name>
    <dbReference type="NCBI Taxonomy" id="1773489"/>
    <lineage>
        <taxon>Bacteria</taxon>
        <taxon>Pseudomonadati</taxon>
        <taxon>Pseudomonadota</taxon>
        <taxon>Alphaproteobacteria</taxon>
        <taxon>Rhodospirillales</taxon>
        <taxon>Magnetovibrionaceae</taxon>
        <taxon>Varunaivibrio</taxon>
    </lineage>
</organism>
<dbReference type="Proteomes" id="UP000295304">
    <property type="component" value="Unassembled WGS sequence"/>
</dbReference>
<gene>
    <name evidence="1" type="ORF">EDD55_10598</name>
</gene>
<keyword evidence="2" id="KW-1185">Reference proteome</keyword>
<name>A0A4R3JAB2_9PROT</name>
<accession>A0A4R3JAB2</accession>
<evidence type="ECO:0000313" key="1">
    <source>
        <dbReference type="EMBL" id="TCS62552.1"/>
    </source>
</evidence>
<dbReference type="EMBL" id="SLZW01000005">
    <property type="protein sequence ID" value="TCS62552.1"/>
    <property type="molecule type" value="Genomic_DNA"/>
</dbReference>
<evidence type="ECO:0000313" key="2">
    <source>
        <dbReference type="Proteomes" id="UP000295304"/>
    </source>
</evidence>
<comment type="caution">
    <text evidence="1">The sequence shown here is derived from an EMBL/GenBank/DDBJ whole genome shotgun (WGS) entry which is preliminary data.</text>
</comment>
<proteinExistence type="predicted"/>